<comment type="caution">
    <text evidence="2">The sequence shown here is derived from an EMBL/GenBank/DDBJ whole genome shotgun (WGS) entry which is preliminary data.</text>
</comment>
<organism evidence="2 3">
    <name type="scientific">Nothophoma quercina</name>
    <dbReference type="NCBI Taxonomy" id="749835"/>
    <lineage>
        <taxon>Eukaryota</taxon>
        <taxon>Fungi</taxon>
        <taxon>Dikarya</taxon>
        <taxon>Ascomycota</taxon>
        <taxon>Pezizomycotina</taxon>
        <taxon>Dothideomycetes</taxon>
        <taxon>Pleosporomycetidae</taxon>
        <taxon>Pleosporales</taxon>
        <taxon>Pleosporineae</taxon>
        <taxon>Didymellaceae</taxon>
        <taxon>Nothophoma</taxon>
    </lineage>
</organism>
<feature type="transmembrane region" description="Helical" evidence="1">
    <location>
        <begin position="129"/>
        <end position="149"/>
    </location>
</feature>
<keyword evidence="1" id="KW-0812">Transmembrane</keyword>
<feature type="transmembrane region" description="Helical" evidence="1">
    <location>
        <begin position="288"/>
        <end position="309"/>
    </location>
</feature>
<feature type="transmembrane region" description="Helical" evidence="1">
    <location>
        <begin position="330"/>
        <end position="348"/>
    </location>
</feature>
<name>A0ABR3QK29_9PLEO</name>
<keyword evidence="1" id="KW-0472">Membrane</keyword>
<reference evidence="2 3" key="1">
    <citation type="submission" date="2024-02" db="EMBL/GenBank/DDBJ databases">
        <title>De novo assembly and annotation of 12 fungi associated with fruit tree decline syndrome in Ontario, Canada.</title>
        <authorList>
            <person name="Sulman M."/>
            <person name="Ellouze W."/>
            <person name="Ilyukhin E."/>
        </authorList>
    </citation>
    <scope>NUCLEOTIDE SEQUENCE [LARGE SCALE GENOMIC DNA]</scope>
    <source>
        <strain evidence="2 3">M97-236</strain>
    </source>
</reference>
<feature type="transmembrane region" description="Helical" evidence="1">
    <location>
        <begin position="90"/>
        <end position="109"/>
    </location>
</feature>
<evidence type="ECO:0000313" key="3">
    <source>
        <dbReference type="Proteomes" id="UP001521222"/>
    </source>
</evidence>
<protein>
    <submittedName>
        <fullName evidence="2">Uncharacterized protein</fullName>
    </submittedName>
</protein>
<evidence type="ECO:0000313" key="2">
    <source>
        <dbReference type="EMBL" id="KAL1592505.1"/>
    </source>
</evidence>
<accession>A0ABR3QK29</accession>
<dbReference type="Proteomes" id="UP001521222">
    <property type="component" value="Unassembled WGS sequence"/>
</dbReference>
<gene>
    <name evidence="2" type="ORF">SLS59_009738</name>
</gene>
<keyword evidence="3" id="KW-1185">Reference proteome</keyword>
<dbReference type="EMBL" id="JAKIXB020000046">
    <property type="protein sequence ID" value="KAL1592505.1"/>
    <property type="molecule type" value="Genomic_DNA"/>
</dbReference>
<feature type="transmembrane region" description="Helical" evidence="1">
    <location>
        <begin position="161"/>
        <end position="182"/>
    </location>
</feature>
<proteinExistence type="predicted"/>
<keyword evidence="1" id="KW-1133">Transmembrane helix</keyword>
<evidence type="ECO:0000256" key="1">
    <source>
        <dbReference type="SAM" id="Phobius"/>
    </source>
</evidence>
<sequence>MTPNMGADGNAAMETAAALANELKKMVDRAESGKPSYDSIKAHLGNYPKLRDTLLTAVLKAADDLTRIYAPRALKDKILVFYVIPNGGDIWQSLTFLTDAGIMYSILLIESARRANIMTLSYAPVLLGYNMQFFGVGVLMALWCMVHYVQTPIQNFRARDMRLTDLSYTASVLPVILLTHYIPNSLSFAEWLDPQYRHMANWLWQPFPVWTTILQFVLKQTVMPDTVKEDRIKNPDRDLPVIKYTIYSLCTISTATWWYTLYSAPFSPAQLFVPDISAAKTGDEFTRLFLQFDEIFCLGSCFLWLLYLFGDLRRAGMMENSWVSIVGRGLATTVVAGPGVAIGLGWWWREQLLATKWHKDAVMAGKTK</sequence>